<dbReference type="GO" id="GO:0043953">
    <property type="term" value="P:protein transport by the Tat complex"/>
    <property type="evidence" value="ECO:0007669"/>
    <property type="project" value="UniProtKB-UniRule"/>
</dbReference>
<organism evidence="10 11">
    <name type="scientific">Candidatus Syntropharchaeum caldarium</name>
    <dbReference type="NCBI Taxonomy" id="1838285"/>
    <lineage>
        <taxon>Archaea</taxon>
        <taxon>Methanobacteriati</taxon>
        <taxon>Methanobacteriota</taxon>
        <taxon>Stenosarchaea group</taxon>
        <taxon>Methanomicrobia</taxon>
        <taxon>Methanosarcinales</taxon>
        <taxon>ANME-2 cluster</taxon>
        <taxon>Candidatus Syntropharchaeum</taxon>
    </lineage>
</organism>
<dbReference type="GO" id="GO:0033281">
    <property type="term" value="C:TAT protein transport complex"/>
    <property type="evidence" value="ECO:0007669"/>
    <property type="project" value="UniProtKB-UniRule"/>
</dbReference>
<evidence type="ECO:0000256" key="4">
    <source>
        <dbReference type="ARBA" id="ARBA00022692"/>
    </source>
</evidence>
<keyword evidence="11" id="KW-1185">Reference proteome</keyword>
<keyword evidence="3 9" id="KW-1003">Cell membrane</keyword>
<comment type="subunit">
    <text evidence="9">Forms a complex with TatC.</text>
</comment>
<protein>
    <recommendedName>
        <fullName evidence="9">Sec-independent protein translocase protein TatA</fullName>
    </recommendedName>
</protein>
<evidence type="ECO:0000256" key="2">
    <source>
        <dbReference type="ARBA" id="ARBA00022448"/>
    </source>
</evidence>
<comment type="caution">
    <text evidence="10">The sequence shown here is derived from an EMBL/GenBank/DDBJ whole genome shotgun (WGS) entry which is preliminary data.</text>
</comment>
<dbReference type="PANTHER" id="PTHR42982:SF1">
    <property type="entry name" value="SEC-INDEPENDENT PROTEIN TRANSLOCASE PROTEIN TATA"/>
    <property type="match status" value="1"/>
</dbReference>
<evidence type="ECO:0000313" key="11">
    <source>
        <dbReference type="Proteomes" id="UP000186940"/>
    </source>
</evidence>
<evidence type="ECO:0000256" key="7">
    <source>
        <dbReference type="ARBA" id="ARBA00023010"/>
    </source>
</evidence>
<evidence type="ECO:0000256" key="5">
    <source>
        <dbReference type="ARBA" id="ARBA00022927"/>
    </source>
</evidence>
<keyword evidence="6 9" id="KW-1133">Transmembrane helix</keyword>
<dbReference type="Proteomes" id="UP000186940">
    <property type="component" value="Unassembled WGS sequence"/>
</dbReference>
<dbReference type="PATRIC" id="fig|1838285.3.peg.1496"/>
<comment type="function">
    <text evidence="9">Part of the twin-arginine translocation (Tat) system that transports large folded proteins containing a characteristic twin-arginine motif in their signal peptide across membranes. TatA could form the protein-conducting channel of the Tat system.</text>
</comment>
<dbReference type="PANTHER" id="PTHR42982">
    <property type="entry name" value="SEC-INDEPENDENT PROTEIN TRANSLOCASE PROTEIN TATA"/>
    <property type="match status" value="1"/>
</dbReference>
<evidence type="ECO:0000256" key="1">
    <source>
        <dbReference type="ARBA" id="ARBA00004162"/>
    </source>
</evidence>
<keyword evidence="2 9" id="KW-0813">Transport</keyword>
<accession>A0A1F2P953</accession>
<evidence type="ECO:0000256" key="9">
    <source>
        <dbReference type="HAMAP-Rule" id="MF_00236"/>
    </source>
</evidence>
<dbReference type="GO" id="GO:0008320">
    <property type="term" value="F:protein transmembrane transporter activity"/>
    <property type="evidence" value="ECO:0007669"/>
    <property type="project" value="UniProtKB-UniRule"/>
</dbReference>
<dbReference type="EMBL" id="LYOS01000004">
    <property type="protein sequence ID" value="OFV67555.1"/>
    <property type="molecule type" value="Genomic_DNA"/>
</dbReference>
<evidence type="ECO:0000256" key="8">
    <source>
        <dbReference type="ARBA" id="ARBA00023136"/>
    </source>
</evidence>
<keyword evidence="7 9" id="KW-0811">Translocation</keyword>
<dbReference type="Gene3D" id="1.20.5.3310">
    <property type="match status" value="1"/>
</dbReference>
<dbReference type="Pfam" id="PF02416">
    <property type="entry name" value="TatA_B_E"/>
    <property type="match status" value="1"/>
</dbReference>
<dbReference type="NCBIfam" id="TIGR01411">
    <property type="entry name" value="tatAE"/>
    <property type="match status" value="1"/>
</dbReference>
<evidence type="ECO:0000313" key="10">
    <source>
        <dbReference type="EMBL" id="OFV67555.1"/>
    </source>
</evidence>
<comment type="similarity">
    <text evidence="9">Belongs to the TatA/E family.</text>
</comment>
<evidence type="ECO:0000256" key="3">
    <source>
        <dbReference type="ARBA" id="ARBA00022475"/>
    </source>
</evidence>
<dbReference type="AlphaFoldDB" id="A0A1F2P953"/>
<keyword evidence="8 9" id="KW-0472">Membrane</keyword>
<reference evidence="10" key="1">
    <citation type="submission" date="2016-05" db="EMBL/GenBank/DDBJ databases">
        <title>Microbial consortia oxidize butane by reversing methanogenesis.</title>
        <authorList>
            <person name="Laso-Perez R."/>
            <person name="Richter M."/>
            <person name="Wegener G."/>
            <person name="Musat F."/>
        </authorList>
    </citation>
    <scope>NUCLEOTIDE SEQUENCE [LARGE SCALE GENOMIC DNA]</scope>
    <source>
        <strain evidence="10">BOX2</strain>
    </source>
</reference>
<proteinExistence type="inferred from homology"/>
<dbReference type="STRING" id="1838285.SCAL_001473"/>
<sequence length="98" mass="10723">MFGLGPTEIILILAIILLLFGASKVPELARSLGSAMGEFKKAKMEVERELKVGENLAMSTEESESARLRKAAKDLGIDIEGMSDEDIKMLIREKLASQ</sequence>
<keyword evidence="4 9" id="KW-0812">Transmembrane</keyword>
<dbReference type="InterPro" id="IPR006312">
    <property type="entry name" value="TatA/E"/>
</dbReference>
<evidence type="ECO:0000256" key="6">
    <source>
        <dbReference type="ARBA" id="ARBA00022989"/>
    </source>
</evidence>
<comment type="subcellular location">
    <subcellularLocation>
        <location evidence="1 9">Cell membrane</location>
        <topology evidence="1 9">Single-pass membrane protein</topology>
    </subcellularLocation>
</comment>
<dbReference type="HAMAP" id="MF_00236">
    <property type="entry name" value="TatA_E"/>
    <property type="match status" value="1"/>
</dbReference>
<gene>
    <name evidence="9" type="primary">tatA</name>
    <name evidence="10" type="ORF">SCAL_001473</name>
</gene>
<dbReference type="InterPro" id="IPR003369">
    <property type="entry name" value="TatA/B/E"/>
</dbReference>
<keyword evidence="5 9" id="KW-0653">Protein transport</keyword>
<name>A0A1F2P953_9EURY</name>